<accession>A0AA87MTM1</accession>
<evidence type="ECO:0000313" key="1">
    <source>
        <dbReference type="EMBL" id="EKS02309.1"/>
    </source>
</evidence>
<gene>
    <name evidence="1" type="ORF">LEP1GSC125_0959</name>
</gene>
<proteinExistence type="predicted"/>
<organism evidence="1 2">
    <name type="scientific">Leptospira mayottensis 200901122</name>
    <dbReference type="NCBI Taxonomy" id="1193010"/>
    <lineage>
        <taxon>Bacteria</taxon>
        <taxon>Pseudomonadati</taxon>
        <taxon>Spirochaetota</taxon>
        <taxon>Spirochaetia</taxon>
        <taxon>Leptospirales</taxon>
        <taxon>Leptospiraceae</taxon>
        <taxon>Leptospira</taxon>
    </lineage>
</organism>
<dbReference type="Proteomes" id="UP000001343">
    <property type="component" value="Unassembled WGS sequence"/>
</dbReference>
<protein>
    <submittedName>
        <fullName evidence="1">Uncharacterized protein</fullName>
    </submittedName>
</protein>
<reference evidence="1 2" key="1">
    <citation type="journal article" date="2014" name="Int. J. Syst. Evol. Microbiol.">
        <title>Leptospira mayottensis sp. nov., a pathogenic species of the genus Leptospira isolated from humans.</title>
        <authorList>
            <person name="Bourhy P."/>
            <person name="Collet L."/>
            <person name="Brisse S."/>
            <person name="Picardeau M."/>
        </authorList>
    </citation>
    <scope>NUCLEOTIDE SEQUENCE [LARGE SCALE GENOMIC DNA]</scope>
    <source>
        <strain evidence="1 2">200901122</strain>
    </source>
</reference>
<evidence type="ECO:0000313" key="2">
    <source>
        <dbReference type="Proteomes" id="UP000001343"/>
    </source>
</evidence>
<comment type="caution">
    <text evidence="1">The sequence shown here is derived from an EMBL/GenBank/DDBJ whole genome shotgun (WGS) entry which is preliminary data.</text>
</comment>
<dbReference type="AlphaFoldDB" id="A0AA87MTM1"/>
<name>A0AA87MTM1_9LEPT</name>
<dbReference type="EMBL" id="AKWM02000002">
    <property type="protein sequence ID" value="EKS02309.1"/>
    <property type="molecule type" value="Genomic_DNA"/>
</dbReference>
<sequence length="50" mass="6111">MSYTLREETVRGFKKLNLKEYFAGHIISYIKEVNDFQYIYIKVSKKYQNI</sequence>